<evidence type="ECO:0000313" key="2">
    <source>
        <dbReference type="EMBL" id="KAF9422798.1"/>
    </source>
</evidence>
<gene>
    <name evidence="2" type="ORF">HW555_001582</name>
</gene>
<evidence type="ECO:0000256" key="1">
    <source>
        <dbReference type="SAM" id="MobiDB-lite"/>
    </source>
</evidence>
<comment type="caution">
    <text evidence="2">The sequence shown here is derived from an EMBL/GenBank/DDBJ whole genome shotgun (WGS) entry which is preliminary data.</text>
</comment>
<feature type="region of interest" description="Disordered" evidence="1">
    <location>
        <begin position="53"/>
        <end position="81"/>
    </location>
</feature>
<sequence length="81" mass="8477">MPNIGNINFADWCLVCPIFGVPNGKCGSPVSAVMGCSKTGACSASVAAQPTARPADSWQAHRPIHQQSPHSCHESVTDETL</sequence>
<name>A0A835GNW9_SPOEX</name>
<protein>
    <submittedName>
        <fullName evidence="2">Uncharacterized protein</fullName>
    </submittedName>
</protein>
<dbReference type="AlphaFoldDB" id="A0A835GNW9"/>
<proteinExistence type="predicted"/>
<keyword evidence="3" id="KW-1185">Reference proteome</keyword>
<feature type="compositionally biased region" description="Basic and acidic residues" evidence="1">
    <location>
        <begin position="71"/>
        <end position="81"/>
    </location>
</feature>
<dbReference type="Proteomes" id="UP000648187">
    <property type="component" value="Unassembled WGS sequence"/>
</dbReference>
<dbReference type="EMBL" id="JACKWZ010000013">
    <property type="protein sequence ID" value="KAF9422798.1"/>
    <property type="molecule type" value="Genomic_DNA"/>
</dbReference>
<evidence type="ECO:0000313" key="3">
    <source>
        <dbReference type="Proteomes" id="UP000648187"/>
    </source>
</evidence>
<accession>A0A835GNW9</accession>
<reference evidence="2" key="1">
    <citation type="submission" date="2020-08" db="EMBL/GenBank/DDBJ databases">
        <title>Spodoptera exigua strain:BAW_Kor-Di-RS1 Genome sequencing and assembly.</title>
        <authorList>
            <person name="Kim J."/>
            <person name="Nam H.Y."/>
            <person name="Kwon M."/>
            <person name="Choi J.H."/>
            <person name="Cho S.R."/>
            <person name="Kim G.-H."/>
        </authorList>
    </citation>
    <scope>NUCLEOTIDE SEQUENCE</scope>
    <source>
        <strain evidence="2">BAW_Kor-Di-RS1</strain>
        <tissue evidence="2">Whole-body</tissue>
    </source>
</reference>
<organism evidence="2 3">
    <name type="scientific">Spodoptera exigua</name>
    <name type="common">Beet armyworm</name>
    <name type="synonym">Noctua fulgens</name>
    <dbReference type="NCBI Taxonomy" id="7107"/>
    <lineage>
        <taxon>Eukaryota</taxon>
        <taxon>Metazoa</taxon>
        <taxon>Ecdysozoa</taxon>
        <taxon>Arthropoda</taxon>
        <taxon>Hexapoda</taxon>
        <taxon>Insecta</taxon>
        <taxon>Pterygota</taxon>
        <taxon>Neoptera</taxon>
        <taxon>Endopterygota</taxon>
        <taxon>Lepidoptera</taxon>
        <taxon>Glossata</taxon>
        <taxon>Ditrysia</taxon>
        <taxon>Noctuoidea</taxon>
        <taxon>Noctuidae</taxon>
        <taxon>Amphipyrinae</taxon>
        <taxon>Spodoptera</taxon>
    </lineage>
</organism>